<dbReference type="GO" id="GO:0003676">
    <property type="term" value="F:nucleic acid binding"/>
    <property type="evidence" value="ECO:0007669"/>
    <property type="project" value="InterPro"/>
</dbReference>
<dbReference type="CDD" id="cd06145">
    <property type="entry name" value="REX1_like"/>
    <property type="match status" value="1"/>
</dbReference>
<dbReference type="GO" id="GO:0004527">
    <property type="term" value="F:exonuclease activity"/>
    <property type="evidence" value="ECO:0007669"/>
    <property type="project" value="UniProtKB-KW"/>
</dbReference>
<feature type="compositionally biased region" description="Acidic residues" evidence="5">
    <location>
        <begin position="666"/>
        <end position="675"/>
    </location>
</feature>
<name>A0AAI8Z6X5_9PEZI</name>
<feature type="compositionally biased region" description="Polar residues" evidence="5">
    <location>
        <begin position="246"/>
        <end position="256"/>
    </location>
</feature>
<dbReference type="Gene3D" id="3.30.420.10">
    <property type="entry name" value="Ribonuclease H-like superfamily/Ribonuclease H"/>
    <property type="match status" value="1"/>
</dbReference>
<protein>
    <submittedName>
        <fullName evidence="7">RNA exonuclease 3</fullName>
    </submittedName>
</protein>
<dbReference type="SUPFAM" id="SSF53098">
    <property type="entry name" value="Ribonuclease H-like"/>
    <property type="match status" value="1"/>
</dbReference>
<evidence type="ECO:0000313" key="8">
    <source>
        <dbReference type="Proteomes" id="UP001296104"/>
    </source>
</evidence>
<dbReference type="InterPro" id="IPR034922">
    <property type="entry name" value="REX1-like_exo"/>
</dbReference>
<feature type="region of interest" description="Disordered" evidence="5">
    <location>
        <begin position="38"/>
        <end position="163"/>
    </location>
</feature>
<proteinExistence type="inferred from homology"/>
<feature type="domain" description="Exonuclease" evidence="6">
    <location>
        <begin position="421"/>
        <end position="607"/>
    </location>
</feature>
<dbReference type="PANTHER" id="PTHR12801">
    <property type="entry name" value="RNA EXONUCLEASE REXO1 / RECO3 FAMILY MEMBER-RELATED"/>
    <property type="match status" value="1"/>
</dbReference>
<feature type="compositionally biased region" description="Polar residues" evidence="5">
    <location>
        <begin position="38"/>
        <end position="51"/>
    </location>
</feature>
<organism evidence="7 8">
    <name type="scientific">Lecanosticta acicola</name>
    <dbReference type="NCBI Taxonomy" id="111012"/>
    <lineage>
        <taxon>Eukaryota</taxon>
        <taxon>Fungi</taxon>
        <taxon>Dikarya</taxon>
        <taxon>Ascomycota</taxon>
        <taxon>Pezizomycotina</taxon>
        <taxon>Dothideomycetes</taxon>
        <taxon>Dothideomycetidae</taxon>
        <taxon>Mycosphaerellales</taxon>
        <taxon>Mycosphaerellaceae</taxon>
        <taxon>Lecanosticta</taxon>
    </lineage>
</organism>
<keyword evidence="4 7" id="KW-0269">Exonuclease</keyword>
<dbReference type="PANTHER" id="PTHR12801:SF112">
    <property type="entry name" value="RNA EXONUCLEASE 3"/>
    <property type="match status" value="1"/>
</dbReference>
<evidence type="ECO:0000256" key="2">
    <source>
        <dbReference type="ARBA" id="ARBA00022722"/>
    </source>
</evidence>
<keyword evidence="2" id="KW-0540">Nuclease</keyword>
<dbReference type="InterPro" id="IPR012337">
    <property type="entry name" value="RNaseH-like_sf"/>
</dbReference>
<dbReference type="GO" id="GO:0005634">
    <property type="term" value="C:nucleus"/>
    <property type="evidence" value="ECO:0007669"/>
    <property type="project" value="TreeGrafter"/>
</dbReference>
<evidence type="ECO:0000256" key="3">
    <source>
        <dbReference type="ARBA" id="ARBA00022801"/>
    </source>
</evidence>
<dbReference type="Proteomes" id="UP001296104">
    <property type="component" value="Unassembled WGS sequence"/>
</dbReference>
<sequence length="689" mass="75755">MVFTPTTLFKNIPCPEGEACVLTNCIYAHDTKPEEKATVTQAISTGTAKSRQSTDEAGEPASKRRKVTYGSLADKPPSRADLIRNQLAETRAKPDNANSGAKTPSSLVKPVSPPPTTTGKATSPPGPNPETAATGTNANAKKSTEPEKAESLNPRLVSNDPAGHQKRSLYLKHLHAEMVRLNRLVKEQDGLESKHLLFLSEQKLIKLALDEEEKLAREQKTMYANVVKQRIASLRKMKIDDWIKHVQSSLSPNEPKQPSKGKRIDTDLPPEQEHLILPQLVADQKPLAAFGYVPVPPTLEEAAEAAAAVEASQNYEICDRCSGRFQVFPERNEEGLLAGGPCVHHPNRKVYPPRAKTDRETGEKQPYYPCCNEVVGMVGCTRNNEHVFKTSSPARLAATLPFINTPENPSPAKDRRGKEVRAVTFDCEMGYTAKGLELIRLTAVTWPAGEELLDILVRPVGAIIDLNSRFSGVFHEHYKKAIPYDEWKASPPRPSPEDADSKQLPIVESPARARELLCTFITPKTPLIGHAIDNDLNTVRLCHPTIVDTVVLFPHPRGLPMRFGLRMLAQRHLDRAIQTGGDRGHDSKEDAVATGDLVRVKVAEKWKRLRASGWQIIDNQLIPPPPLQQSTIDAQTAIEEQSAKAMVEKAVFGFGKKRKSRASTDGADDGGDSDEGDRSNVDLLKAAFT</sequence>
<feature type="region of interest" description="Disordered" evidence="5">
    <location>
        <begin position="655"/>
        <end position="689"/>
    </location>
</feature>
<accession>A0AAI8Z6X5</accession>
<dbReference type="AlphaFoldDB" id="A0AAI8Z6X5"/>
<feature type="compositionally biased region" description="Low complexity" evidence="5">
    <location>
        <begin position="131"/>
        <end position="141"/>
    </location>
</feature>
<comment type="similarity">
    <text evidence="1">Belongs to the REXO1/REXO3 family.</text>
</comment>
<evidence type="ECO:0000256" key="1">
    <source>
        <dbReference type="ARBA" id="ARBA00006357"/>
    </source>
</evidence>
<reference evidence="7" key="1">
    <citation type="submission" date="2023-11" db="EMBL/GenBank/DDBJ databases">
        <authorList>
            <person name="Alioto T."/>
            <person name="Alioto T."/>
            <person name="Gomez Garrido J."/>
        </authorList>
    </citation>
    <scope>NUCLEOTIDE SEQUENCE</scope>
</reference>
<dbReference type="SMART" id="SM00479">
    <property type="entry name" value="EXOIII"/>
    <property type="match status" value="1"/>
</dbReference>
<evidence type="ECO:0000256" key="4">
    <source>
        <dbReference type="ARBA" id="ARBA00022839"/>
    </source>
</evidence>
<dbReference type="EMBL" id="CAVMBE010000087">
    <property type="protein sequence ID" value="CAK4033491.1"/>
    <property type="molecule type" value="Genomic_DNA"/>
</dbReference>
<dbReference type="InterPro" id="IPR047021">
    <property type="entry name" value="REXO1/3/4-like"/>
</dbReference>
<feature type="region of interest" description="Disordered" evidence="5">
    <location>
        <begin position="246"/>
        <end position="267"/>
    </location>
</feature>
<gene>
    <name evidence="7" type="ORF">LECACI_7A008649</name>
</gene>
<keyword evidence="3" id="KW-0378">Hydrolase</keyword>
<keyword evidence="8" id="KW-1185">Reference proteome</keyword>
<evidence type="ECO:0000256" key="5">
    <source>
        <dbReference type="SAM" id="MobiDB-lite"/>
    </source>
</evidence>
<evidence type="ECO:0000259" key="6">
    <source>
        <dbReference type="SMART" id="SM00479"/>
    </source>
</evidence>
<evidence type="ECO:0000313" key="7">
    <source>
        <dbReference type="EMBL" id="CAK4033491.1"/>
    </source>
</evidence>
<dbReference type="InterPro" id="IPR036397">
    <property type="entry name" value="RNaseH_sf"/>
</dbReference>
<comment type="caution">
    <text evidence="7">The sequence shown here is derived from an EMBL/GenBank/DDBJ whole genome shotgun (WGS) entry which is preliminary data.</text>
</comment>
<dbReference type="InterPro" id="IPR013520">
    <property type="entry name" value="Ribonucl_H"/>
</dbReference>